<reference evidence="8 9" key="1">
    <citation type="submission" date="2016-10" db="EMBL/GenBank/DDBJ databases">
        <authorList>
            <person name="de Groot N.N."/>
        </authorList>
    </citation>
    <scope>NUCLEOTIDE SEQUENCE [LARGE SCALE GENOMIC DNA]</scope>
    <source>
        <strain evidence="8 9">DSM 22220</strain>
    </source>
</reference>
<dbReference type="HAMAP" id="MF_00675">
    <property type="entry name" value="UxaC"/>
    <property type="match status" value="1"/>
</dbReference>
<gene>
    <name evidence="7" type="primary">uxaC</name>
    <name evidence="8" type="ORF">SAMN05421538_107133</name>
</gene>
<dbReference type="EC" id="5.3.1.12" evidence="4 7"/>
<comment type="similarity">
    <text evidence="3 7">Belongs to the metallo-dependent hydrolases superfamily. Uronate isomerase family.</text>
</comment>
<dbReference type="RefSeq" id="WP_090524178.1">
    <property type="nucleotide sequence ID" value="NZ_FNAH01000007.1"/>
</dbReference>
<organism evidence="8 9">
    <name type="scientific">Paracoccus isoporae</name>
    <dbReference type="NCBI Taxonomy" id="591205"/>
    <lineage>
        <taxon>Bacteria</taxon>
        <taxon>Pseudomonadati</taxon>
        <taxon>Pseudomonadota</taxon>
        <taxon>Alphaproteobacteria</taxon>
        <taxon>Rhodobacterales</taxon>
        <taxon>Paracoccaceae</taxon>
        <taxon>Paracoccus</taxon>
    </lineage>
</organism>
<evidence type="ECO:0000256" key="6">
    <source>
        <dbReference type="ARBA" id="ARBA00023235"/>
    </source>
</evidence>
<dbReference type="AlphaFoldDB" id="A0A1G7DME3"/>
<evidence type="ECO:0000256" key="1">
    <source>
        <dbReference type="ARBA" id="ARBA00001165"/>
    </source>
</evidence>
<comment type="pathway">
    <text evidence="2 7">Carbohydrate metabolism; pentose and glucuronate interconversion.</text>
</comment>
<dbReference type="Gene3D" id="1.10.2020.10">
    <property type="entry name" value="uronate isomerase, domain 2, chain A"/>
    <property type="match status" value="1"/>
</dbReference>
<evidence type="ECO:0000256" key="2">
    <source>
        <dbReference type="ARBA" id="ARBA00004892"/>
    </source>
</evidence>
<evidence type="ECO:0000256" key="7">
    <source>
        <dbReference type="HAMAP-Rule" id="MF_00675"/>
    </source>
</evidence>
<dbReference type="SUPFAM" id="SSF51556">
    <property type="entry name" value="Metallo-dependent hydrolases"/>
    <property type="match status" value="1"/>
</dbReference>
<protein>
    <recommendedName>
        <fullName evidence="5 7">Uronate isomerase</fullName>
        <ecNumber evidence="4 7">5.3.1.12</ecNumber>
    </recommendedName>
    <alternativeName>
        <fullName evidence="7">Glucuronate isomerase</fullName>
    </alternativeName>
    <alternativeName>
        <fullName evidence="7">Uronic isomerase</fullName>
    </alternativeName>
</protein>
<dbReference type="InterPro" id="IPR032466">
    <property type="entry name" value="Metal_Hydrolase"/>
</dbReference>
<keyword evidence="9" id="KW-1185">Reference proteome</keyword>
<dbReference type="NCBIfam" id="NF002794">
    <property type="entry name" value="PRK02925.1"/>
    <property type="match status" value="1"/>
</dbReference>
<dbReference type="STRING" id="591205.SAMN05421538_107133"/>
<evidence type="ECO:0000313" key="9">
    <source>
        <dbReference type="Proteomes" id="UP000199344"/>
    </source>
</evidence>
<accession>A0A1G7DME3</accession>
<dbReference type="InterPro" id="IPR003766">
    <property type="entry name" value="Uronate_isomerase"/>
</dbReference>
<dbReference type="Pfam" id="PF02614">
    <property type="entry name" value="UxaC"/>
    <property type="match status" value="1"/>
</dbReference>
<dbReference type="Gene3D" id="3.20.20.140">
    <property type="entry name" value="Metal-dependent hydrolases"/>
    <property type="match status" value="1"/>
</dbReference>
<dbReference type="GO" id="GO:0008880">
    <property type="term" value="F:glucuronate isomerase activity"/>
    <property type="evidence" value="ECO:0007669"/>
    <property type="project" value="UniProtKB-UniRule"/>
</dbReference>
<comment type="catalytic activity">
    <reaction evidence="1 7">
        <text>D-glucuronate = D-fructuronate</text>
        <dbReference type="Rhea" id="RHEA:13049"/>
        <dbReference type="ChEBI" id="CHEBI:58720"/>
        <dbReference type="ChEBI" id="CHEBI:59863"/>
        <dbReference type="EC" id="5.3.1.12"/>
    </reaction>
</comment>
<dbReference type="GO" id="GO:0042840">
    <property type="term" value="P:D-glucuronate catabolic process"/>
    <property type="evidence" value="ECO:0007669"/>
    <property type="project" value="TreeGrafter"/>
</dbReference>
<name>A0A1G7DME3_9RHOB</name>
<keyword evidence="6 7" id="KW-0413">Isomerase</keyword>
<dbReference type="Proteomes" id="UP000199344">
    <property type="component" value="Unassembled WGS sequence"/>
</dbReference>
<dbReference type="PANTHER" id="PTHR30068:SF4">
    <property type="entry name" value="URONATE ISOMERASE"/>
    <property type="match status" value="1"/>
</dbReference>
<evidence type="ECO:0000313" key="8">
    <source>
        <dbReference type="EMBL" id="SDE51985.1"/>
    </source>
</evidence>
<evidence type="ECO:0000256" key="4">
    <source>
        <dbReference type="ARBA" id="ARBA00012546"/>
    </source>
</evidence>
<proteinExistence type="inferred from homology"/>
<dbReference type="OrthoDB" id="9766564at2"/>
<evidence type="ECO:0000256" key="5">
    <source>
        <dbReference type="ARBA" id="ARBA00020555"/>
    </source>
</evidence>
<comment type="catalytic activity">
    <reaction evidence="7">
        <text>aldehydo-D-galacturonate = keto-D-tagaturonate</text>
        <dbReference type="Rhea" id="RHEA:27702"/>
        <dbReference type="ChEBI" id="CHEBI:12952"/>
        <dbReference type="ChEBI" id="CHEBI:17886"/>
    </reaction>
</comment>
<dbReference type="EMBL" id="FNAH01000007">
    <property type="protein sequence ID" value="SDE51985.1"/>
    <property type="molecule type" value="Genomic_DNA"/>
</dbReference>
<dbReference type="PANTHER" id="PTHR30068">
    <property type="entry name" value="URONATE ISOMERASE"/>
    <property type="match status" value="1"/>
</dbReference>
<dbReference type="UniPathway" id="UPA00246"/>
<evidence type="ECO:0000256" key="3">
    <source>
        <dbReference type="ARBA" id="ARBA00008397"/>
    </source>
</evidence>
<dbReference type="GO" id="GO:0019698">
    <property type="term" value="P:D-galacturonate catabolic process"/>
    <property type="evidence" value="ECO:0007669"/>
    <property type="project" value="TreeGrafter"/>
</dbReference>
<sequence>MALLDEDRLLPTDPGVRAISRALYDDIRDLPIISPHGHTDPRWFAEDAAFPDPARLFVTPDHYVFRMLVSQDIALEDLGVPREDGGPVEQDPRKIWRLFAGNYHLFRATPSRLWLDYSFQHVFGIDRALSAETADWYYDHIADCLSRPEFRPRALFDSFNIEAIATTEPATDDLKWHRMIRESDWNGNVVTAYRPDGVVDPEAAGFAQNVALMGEQTGFDTSSWAGYLDAHRARRAYFKEFGATSTDHGHLSARTEDLGPDDARALFDRALKGDCTAEEADAFRGQMLTEMARMSLDDGLVMQIHPGCERSQSDRVLARFGRDKGFDIPRRTDYVDALAPLLNAVGLEPSLTVVLFTLDESTYARELAPMAGVWPCLRLGPAWWFHDSPEGMRRYREMTTESAGFYNTVGFNDDTRAFCSIPARHDVARRVDCAYLGTLVATGRLREDEAHELAHELTYGLAKTTYKF</sequence>